<dbReference type="CDD" id="cd00088">
    <property type="entry name" value="HPT"/>
    <property type="match status" value="1"/>
</dbReference>
<dbReference type="SUPFAM" id="SSF47384">
    <property type="entry name" value="Homodimeric domain of signal transducing histidine kinase"/>
    <property type="match status" value="1"/>
</dbReference>
<evidence type="ECO:0000313" key="19">
    <source>
        <dbReference type="Proteomes" id="UP000049855"/>
    </source>
</evidence>
<feature type="modified residue" description="Phosphohistidine" evidence="14">
    <location>
        <position position="51"/>
    </location>
</feature>
<dbReference type="SMART" id="SM00260">
    <property type="entry name" value="CheW"/>
    <property type="match status" value="1"/>
</dbReference>
<feature type="domain" description="Histidine kinase" evidence="15">
    <location>
        <begin position="346"/>
        <end position="550"/>
    </location>
</feature>
<evidence type="ECO:0000256" key="8">
    <source>
        <dbReference type="ARBA" id="ARBA00022679"/>
    </source>
</evidence>
<evidence type="ECO:0000256" key="4">
    <source>
        <dbReference type="ARBA" id="ARBA00021495"/>
    </source>
</evidence>
<evidence type="ECO:0000259" key="15">
    <source>
        <dbReference type="PROSITE" id="PS50109"/>
    </source>
</evidence>
<dbReference type="InterPro" id="IPR036890">
    <property type="entry name" value="HATPase_C_sf"/>
</dbReference>
<dbReference type="GO" id="GO:0005737">
    <property type="term" value="C:cytoplasm"/>
    <property type="evidence" value="ECO:0007669"/>
    <property type="project" value="UniProtKB-SubCell"/>
</dbReference>
<dbReference type="SMART" id="SM00073">
    <property type="entry name" value="HPT"/>
    <property type="match status" value="1"/>
</dbReference>
<evidence type="ECO:0000256" key="13">
    <source>
        <dbReference type="ARBA" id="ARBA00035100"/>
    </source>
</evidence>
<keyword evidence="8 18" id="KW-0808">Transferase</keyword>
<dbReference type="Pfam" id="PF01627">
    <property type="entry name" value="Hpt"/>
    <property type="match status" value="1"/>
</dbReference>
<dbReference type="InterPro" id="IPR002545">
    <property type="entry name" value="CheW-lke_dom"/>
</dbReference>
<keyword evidence="11" id="KW-0067">ATP-binding</keyword>
<evidence type="ECO:0000256" key="3">
    <source>
        <dbReference type="ARBA" id="ARBA00012438"/>
    </source>
</evidence>
<dbReference type="PANTHER" id="PTHR43395">
    <property type="entry name" value="SENSOR HISTIDINE KINASE CHEA"/>
    <property type="match status" value="1"/>
</dbReference>
<dbReference type="SUPFAM" id="SSF55052">
    <property type="entry name" value="CheY-binding domain of CheA"/>
    <property type="match status" value="1"/>
</dbReference>
<dbReference type="RefSeq" id="WP_028972067.1">
    <property type="nucleotide sequence ID" value="NZ_CTRP01000014.1"/>
</dbReference>
<dbReference type="InterPro" id="IPR037006">
    <property type="entry name" value="CheA-like_homodim_sf"/>
</dbReference>
<keyword evidence="6" id="KW-0145">Chemotaxis</keyword>
<dbReference type="Pfam" id="PF02895">
    <property type="entry name" value="H-kinase_dim"/>
    <property type="match status" value="1"/>
</dbReference>
<dbReference type="Proteomes" id="UP000049855">
    <property type="component" value="Unassembled WGS sequence"/>
</dbReference>
<evidence type="ECO:0000259" key="16">
    <source>
        <dbReference type="PROSITE" id="PS50851"/>
    </source>
</evidence>
<dbReference type="SMART" id="SM01231">
    <property type="entry name" value="H-kinase_dim"/>
    <property type="match status" value="1"/>
</dbReference>
<dbReference type="InterPro" id="IPR008207">
    <property type="entry name" value="Sig_transdc_His_kin_Hpt_dom"/>
</dbReference>
<dbReference type="Pfam" id="PF02518">
    <property type="entry name" value="HATPase_c"/>
    <property type="match status" value="1"/>
</dbReference>
<dbReference type="InterPro" id="IPR035891">
    <property type="entry name" value="CheY-binding_CheA"/>
</dbReference>
<sequence length="691" mass="76367">MADESTMEPMLELFLFETTQLVEQLEQSVIDSEKCSGYNIAAINEIFRIMHSIKGAAAMMMFDTIAQLAHCVEDVFYYLREGKPENVDCRILSDLILASGDFIKNEIDKLKSGSNADGNAASLLDQTHSFLAELKKVNPSVQPVDKENTVPSQKQYYISQDKKAVSQKKQRFIATVFFEDDCDMENIRAYTIIPSLRDIAEDITYTPDNIMEDDATAEIIRKEGFKIFFLSGRPYSEIHELLEKTIFLKTLELVEIDGTATEKQVSRPKQIILEDLPDTTSKPIAQNSVDINKKTVSNSGQSMISVNVAKLDTLMDLVGELVVAEAMVIQNPDLRGLSLTNFAKAVRQLEKITGEMQDIVMSIRMLPLAATFQKMNRIIRDMSKKLGKEVQLELVGEETEVDKNIIEHISDPLMHIIRNAVDHGIESGEERMAAGKPVNGKVTLEAKHDGSDVVILIKDDGRGLNRDKILKRAGDNGLLHKPGNEMTDKEIYSFIFAPGFSTNDKVTEFSGRGVGMDVVTKNITSIGGMVGVDSIPGAGTTISLRIPLTLAIVDAMNIGVGDARYTIPITAIKESFKPREKDIIIDPDGNEMIMVRGQCFPILRISQVFKVDTCTNGFTDGIIIMVENEGNIVCLFADELIGEQQVVVKALPLYVKNIRQVEGVAGCTLLGDGSISLILDIGGMVKREKIS</sequence>
<dbReference type="Pfam" id="PF01584">
    <property type="entry name" value="CheW"/>
    <property type="match status" value="1"/>
</dbReference>
<dbReference type="GO" id="GO:0000155">
    <property type="term" value="F:phosphorelay sensor kinase activity"/>
    <property type="evidence" value="ECO:0007669"/>
    <property type="project" value="InterPro"/>
</dbReference>
<dbReference type="InterPro" id="IPR005467">
    <property type="entry name" value="His_kinase_dom"/>
</dbReference>
<dbReference type="PROSITE" id="PS50894">
    <property type="entry name" value="HPT"/>
    <property type="match status" value="1"/>
</dbReference>
<evidence type="ECO:0000256" key="2">
    <source>
        <dbReference type="ARBA" id="ARBA00004496"/>
    </source>
</evidence>
<dbReference type="Gene3D" id="1.10.287.560">
    <property type="entry name" value="Histidine kinase CheA-like, homodimeric domain"/>
    <property type="match status" value="1"/>
</dbReference>
<dbReference type="Gene3D" id="1.20.120.160">
    <property type="entry name" value="HPT domain"/>
    <property type="match status" value="1"/>
</dbReference>
<keyword evidence="7 14" id="KW-0597">Phosphoprotein</keyword>
<dbReference type="EMBL" id="CTRP01000014">
    <property type="protein sequence ID" value="CQR74241.1"/>
    <property type="molecule type" value="Genomic_DNA"/>
</dbReference>
<dbReference type="InterPro" id="IPR036061">
    <property type="entry name" value="CheW-like_dom_sf"/>
</dbReference>
<dbReference type="SUPFAM" id="SSF50341">
    <property type="entry name" value="CheW-like"/>
    <property type="match status" value="1"/>
</dbReference>
<keyword evidence="5" id="KW-0963">Cytoplasm</keyword>
<feature type="domain" description="HPt" evidence="17">
    <location>
        <begin position="3"/>
        <end position="110"/>
    </location>
</feature>
<dbReference type="AlphaFoldDB" id="A0A0U1L3H2"/>
<dbReference type="InterPro" id="IPR036097">
    <property type="entry name" value="HisK_dim/P_sf"/>
</dbReference>
<dbReference type="PANTHER" id="PTHR43395:SF10">
    <property type="entry name" value="CHEMOTAXIS PROTEIN CHEA"/>
    <property type="match status" value="1"/>
</dbReference>
<dbReference type="SMART" id="SM00387">
    <property type="entry name" value="HATPase_c"/>
    <property type="match status" value="1"/>
</dbReference>
<evidence type="ECO:0000313" key="18">
    <source>
        <dbReference type="EMBL" id="CQR74241.1"/>
    </source>
</evidence>
<dbReference type="InterPro" id="IPR036641">
    <property type="entry name" value="HPT_dom_sf"/>
</dbReference>
<keyword evidence="19" id="KW-1185">Reference proteome</keyword>
<keyword evidence="9" id="KW-0547">Nucleotide-binding</keyword>
<dbReference type="GO" id="GO:0005524">
    <property type="term" value="F:ATP binding"/>
    <property type="evidence" value="ECO:0007669"/>
    <property type="project" value="UniProtKB-KW"/>
</dbReference>
<keyword evidence="12" id="KW-0902">Two-component regulatory system</keyword>
<evidence type="ECO:0000256" key="11">
    <source>
        <dbReference type="ARBA" id="ARBA00022840"/>
    </source>
</evidence>
<feature type="domain" description="CheW-like" evidence="16">
    <location>
        <begin position="552"/>
        <end position="690"/>
    </location>
</feature>
<dbReference type="InterPro" id="IPR004105">
    <property type="entry name" value="CheA-like_dim"/>
</dbReference>
<name>A0A0U1L3H2_9FIRM</name>
<protein>
    <recommendedName>
        <fullName evidence="4">Chemotaxis protein CheA</fullName>
        <ecNumber evidence="3">2.7.13.3</ecNumber>
    </recommendedName>
</protein>
<dbReference type="InterPro" id="IPR003594">
    <property type="entry name" value="HATPase_dom"/>
</dbReference>
<organism evidence="18 19">
    <name type="scientific">Sporomusa ovata</name>
    <dbReference type="NCBI Taxonomy" id="2378"/>
    <lineage>
        <taxon>Bacteria</taxon>
        <taxon>Bacillati</taxon>
        <taxon>Bacillota</taxon>
        <taxon>Negativicutes</taxon>
        <taxon>Selenomonadales</taxon>
        <taxon>Sporomusaceae</taxon>
        <taxon>Sporomusa</taxon>
    </lineage>
</organism>
<evidence type="ECO:0000256" key="7">
    <source>
        <dbReference type="ARBA" id="ARBA00022553"/>
    </source>
</evidence>
<proteinExistence type="predicted"/>
<dbReference type="InterPro" id="IPR051315">
    <property type="entry name" value="Bact_Chemotaxis_CheA"/>
</dbReference>
<dbReference type="Pfam" id="PF07194">
    <property type="entry name" value="P2"/>
    <property type="match status" value="1"/>
</dbReference>
<reference evidence="19" key="1">
    <citation type="submission" date="2015-03" db="EMBL/GenBank/DDBJ databases">
        <authorList>
            <person name="Nijsse Bart"/>
        </authorList>
    </citation>
    <scope>NUCLEOTIDE SEQUENCE [LARGE SCALE GENOMIC DNA]</scope>
</reference>
<gene>
    <name evidence="18" type="ORF">SpAn4DRAFT_0703</name>
</gene>
<dbReference type="PROSITE" id="PS50109">
    <property type="entry name" value="HIS_KIN"/>
    <property type="match status" value="1"/>
</dbReference>
<evidence type="ECO:0000256" key="6">
    <source>
        <dbReference type="ARBA" id="ARBA00022500"/>
    </source>
</evidence>
<keyword evidence="10 18" id="KW-0418">Kinase</keyword>
<dbReference type="InterPro" id="IPR004358">
    <property type="entry name" value="Sig_transdc_His_kin-like_C"/>
</dbReference>
<dbReference type="EC" id="2.7.13.3" evidence="3"/>
<accession>A0A0U1L3H2</accession>
<evidence type="ECO:0000259" key="17">
    <source>
        <dbReference type="PROSITE" id="PS50894"/>
    </source>
</evidence>
<dbReference type="CDD" id="cd16916">
    <property type="entry name" value="HATPase_CheA-like"/>
    <property type="match status" value="1"/>
</dbReference>
<evidence type="ECO:0000256" key="10">
    <source>
        <dbReference type="ARBA" id="ARBA00022777"/>
    </source>
</evidence>
<evidence type="ECO:0000256" key="14">
    <source>
        <dbReference type="PROSITE-ProRule" id="PRU00110"/>
    </source>
</evidence>
<dbReference type="Gene3D" id="2.30.30.40">
    <property type="entry name" value="SH3 Domains"/>
    <property type="match status" value="1"/>
</dbReference>
<dbReference type="GO" id="GO:0006935">
    <property type="term" value="P:chemotaxis"/>
    <property type="evidence" value="ECO:0007669"/>
    <property type="project" value="UniProtKB-KW"/>
</dbReference>
<evidence type="ECO:0000256" key="1">
    <source>
        <dbReference type="ARBA" id="ARBA00000085"/>
    </source>
</evidence>
<dbReference type="PRINTS" id="PR00344">
    <property type="entry name" value="BCTRLSENSOR"/>
</dbReference>
<dbReference type="Gene3D" id="3.30.565.10">
    <property type="entry name" value="Histidine kinase-like ATPase, C-terminal domain"/>
    <property type="match status" value="1"/>
</dbReference>
<comment type="function">
    <text evidence="13">Involved in the transmission of sensory signals from the chemoreceptors to the flagellar motors. CheA is autophosphorylated; it can transfer its phosphate group to either CheB or CheY.</text>
</comment>
<dbReference type="PROSITE" id="PS50851">
    <property type="entry name" value="CHEW"/>
    <property type="match status" value="1"/>
</dbReference>
<evidence type="ECO:0000256" key="12">
    <source>
        <dbReference type="ARBA" id="ARBA00023012"/>
    </source>
</evidence>
<dbReference type="SUPFAM" id="SSF55874">
    <property type="entry name" value="ATPase domain of HSP90 chaperone/DNA topoisomerase II/histidine kinase"/>
    <property type="match status" value="1"/>
</dbReference>
<dbReference type="FunFam" id="3.30.565.10:FF:000016">
    <property type="entry name" value="Chemotaxis protein CheA, putative"/>
    <property type="match status" value="1"/>
</dbReference>
<evidence type="ECO:0000256" key="9">
    <source>
        <dbReference type="ARBA" id="ARBA00022741"/>
    </source>
</evidence>
<dbReference type="SUPFAM" id="SSF47226">
    <property type="entry name" value="Histidine-containing phosphotransfer domain, HPT domain"/>
    <property type="match status" value="1"/>
</dbReference>
<evidence type="ECO:0000256" key="5">
    <source>
        <dbReference type="ARBA" id="ARBA00022490"/>
    </source>
</evidence>
<comment type="catalytic activity">
    <reaction evidence="1">
        <text>ATP + protein L-histidine = ADP + protein N-phospho-L-histidine.</text>
        <dbReference type="EC" id="2.7.13.3"/>
    </reaction>
</comment>
<dbReference type="InterPro" id="IPR010808">
    <property type="entry name" value="CheA_P2-bd"/>
</dbReference>
<comment type="subcellular location">
    <subcellularLocation>
        <location evidence="2">Cytoplasm</location>
    </subcellularLocation>
</comment>